<evidence type="ECO:0000256" key="2">
    <source>
        <dbReference type="ARBA" id="ARBA00009347"/>
    </source>
</evidence>
<comment type="caution">
    <text evidence="8">The sequence shown here is derived from an EMBL/GenBank/DDBJ whole genome shotgun (WGS) entry which is preliminary data.</text>
</comment>
<protein>
    <submittedName>
        <fullName evidence="8">Acyl-CoA dehydrogenase</fullName>
    </submittedName>
</protein>
<dbReference type="InterPro" id="IPR037069">
    <property type="entry name" value="AcylCoA_DH/ox_N_sf"/>
</dbReference>
<dbReference type="Gene3D" id="1.20.140.10">
    <property type="entry name" value="Butyryl-CoA Dehydrogenase, subunit A, domain 3"/>
    <property type="match status" value="1"/>
</dbReference>
<evidence type="ECO:0000256" key="4">
    <source>
        <dbReference type="ARBA" id="ARBA00022827"/>
    </source>
</evidence>
<dbReference type="Proteomes" id="UP000322634">
    <property type="component" value="Unassembled WGS sequence"/>
</dbReference>
<evidence type="ECO:0000256" key="5">
    <source>
        <dbReference type="ARBA" id="ARBA00023002"/>
    </source>
</evidence>
<evidence type="ECO:0000259" key="6">
    <source>
        <dbReference type="Pfam" id="PF00441"/>
    </source>
</evidence>
<evidence type="ECO:0000256" key="3">
    <source>
        <dbReference type="ARBA" id="ARBA00022630"/>
    </source>
</evidence>
<dbReference type="EMBL" id="VSFF01000015">
    <property type="protein sequence ID" value="TYC08995.1"/>
    <property type="molecule type" value="Genomic_DNA"/>
</dbReference>
<comment type="cofactor">
    <cofactor evidence="1">
        <name>FAD</name>
        <dbReference type="ChEBI" id="CHEBI:57692"/>
    </cofactor>
</comment>
<evidence type="ECO:0000313" key="8">
    <source>
        <dbReference type="EMBL" id="TYC08995.1"/>
    </source>
</evidence>
<dbReference type="AlphaFoldDB" id="A0A5D0TUI9"/>
<keyword evidence="9" id="KW-1185">Reference proteome</keyword>
<organism evidence="8 9">
    <name type="scientific">Actinomadura syzygii</name>
    <dbReference type="NCBI Taxonomy" id="1427538"/>
    <lineage>
        <taxon>Bacteria</taxon>
        <taxon>Bacillati</taxon>
        <taxon>Actinomycetota</taxon>
        <taxon>Actinomycetes</taxon>
        <taxon>Streptosporangiales</taxon>
        <taxon>Thermomonosporaceae</taxon>
        <taxon>Actinomadura</taxon>
    </lineage>
</organism>
<accession>A0A5D0TUI9</accession>
<dbReference type="Pfam" id="PF00441">
    <property type="entry name" value="Acyl-CoA_dh_1"/>
    <property type="match status" value="1"/>
</dbReference>
<comment type="similarity">
    <text evidence="2">Belongs to the acyl-CoA dehydrogenase family.</text>
</comment>
<dbReference type="InterPro" id="IPR013786">
    <property type="entry name" value="AcylCoA_DH/ox_N"/>
</dbReference>
<dbReference type="Pfam" id="PF02771">
    <property type="entry name" value="Acyl-CoA_dh_N"/>
    <property type="match status" value="1"/>
</dbReference>
<dbReference type="GO" id="GO:0003995">
    <property type="term" value="F:acyl-CoA dehydrogenase activity"/>
    <property type="evidence" value="ECO:0007669"/>
    <property type="project" value="TreeGrafter"/>
</dbReference>
<evidence type="ECO:0000259" key="7">
    <source>
        <dbReference type="Pfam" id="PF02771"/>
    </source>
</evidence>
<keyword evidence="3" id="KW-0285">Flavoprotein</keyword>
<keyword evidence="4" id="KW-0274">FAD</keyword>
<evidence type="ECO:0000313" key="9">
    <source>
        <dbReference type="Proteomes" id="UP000322634"/>
    </source>
</evidence>
<dbReference type="PANTHER" id="PTHR43884:SF20">
    <property type="entry name" value="ACYL-COA DEHYDROGENASE FADE28"/>
    <property type="match status" value="1"/>
</dbReference>
<proteinExistence type="inferred from homology"/>
<dbReference type="PANTHER" id="PTHR43884">
    <property type="entry name" value="ACYL-COA DEHYDROGENASE"/>
    <property type="match status" value="1"/>
</dbReference>
<sequence>MPVTTAPVPTQHVNAEHVNTQHVNTAHRPELRRNDYSLGEEQADVQAAFTELFTRECPTSRVREAEPLGHDEGLWRSLVRTGAATMGLPEALGGGGASPLDLALVAEAAGRHVAPVPLIEASVALRLLAVAAPDLARTWIGGALEDGRFPTLALHPVAPDGARQLVPAGAVTGAVIALTGEELALHDGEPAPLVENQGRAPVAWWQPSSGGRTVVAEGDRARVLYAAAVREWKLLTAAALSGIGEGALALGLDFVKDRTAFDTPIGAFQAISHALADAHTGVVGARNLARKAAWFAGSEPDARPELVPMAFAYAAQAATKAVTVATHVQGGFGFTVESDVQLYFRRAKGWSVLAGDPRAELSAIGDLLADRVKG</sequence>
<reference evidence="8 9" key="1">
    <citation type="submission" date="2019-08" db="EMBL/GenBank/DDBJ databases">
        <title>Actinomadura sp. nov. CYP1-5 isolated from mountain soil.</title>
        <authorList>
            <person name="Songsumanus A."/>
            <person name="Kuncharoen N."/>
            <person name="Kudo T."/>
            <person name="Yuki M."/>
            <person name="Igarashi Y."/>
            <person name="Tanasupawat S."/>
        </authorList>
    </citation>
    <scope>NUCLEOTIDE SEQUENCE [LARGE SCALE GENOMIC DNA]</scope>
    <source>
        <strain evidence="8 9">GKU157</strain>
    </source>
</reference>
<dbReference type="GO" id="GO:0050660">
    <property type="term" value="F:flavin adenine dinucleotide binding"/>
    <property type="evidence" value="ECO:0007669"/>
    <property type="project" value="InterPro"/>
</dbReference>
<feature type="domain" description="Acyl-CoA dehydrogenase/oxidase N-terminal" evidence="7">
    <location>
        <begin position="40"/>
        <end position="119"/>
    </location>
</feature>
<evidence type="ECO:0000256" key="1">
    <source>
        <dbReference type="ARBA" id="ARBA00001974"/>
    </source>
</evidence>
<dbReference type="SUPFAM" id="SSF47203">
    <property type="entry name" value="Acyl-CoA dehydrogenase C-terminal domain-like"/>
    <property type="match status" value="1"/>
</dbReference>
<dbReference type="Gene3D" id="1.10.540.10">
    <property type="entry name" value="Acyl-CoA dehydrogenase/oxidase, N-terminal domain"/>
    <property type="match status" value="1"/>
</dbReference>
<feature type="domain" description="Acyl-CoA dehydrogenase/oxidase C-terminal" evidence="6">
    <location>
        <begin position="234"/>
        <end position="356"/>
    </location>
</feature>
<dbReference type="InterPro" id="IPR036250">
    <property type="entry name" value="AcylCo_DH-like_C"/>
</dbReference>
<keyword evidence="5" id="KW-0560">Oxidoreductase</keyword>
<name>A0A5D0TUI9_9ACTN</name>
<dbReference type="InterPro" id="IPR009075">
    <property type="entry name" value="AcylCo_DH/oxidase_C"/>
</dbReference>
<dbReference type="OrthoDB" id="3459196at2"/>
<dbReference type="SUPFAM" id="SSF56645">
    <property type="entry name" value="Acyl-CoA dehydrogenase NM domain-like"/>
    <property type="match status" value="1"/>
</dbReference>
<dbReference type="InterPro" id="IPR009100">
    <property type="entry name" value="AcylCoA_DH/oxidase_NM_dom_sf"/>
</dbReference>
<gene>
    <name evidence="8" type="ORF">FXF65_36385</name>
</gene>